<dbReference type="EMBL" id="MT143870">
    <property type="protein sequence ID" value="QJB04053.1"/>
    <property type="molecule type" value="Genomic_DNA"/>
</dbReference>
<sequence>MSDKSVPENVIEALKMAHGKRPSLPGALLDWEHKFGQIIGVMSSDEYKLYLDLIHTPEGYTITGQQENNVNHLTMVTDENEYEPGSSNPGEPLNESIIDIRGDYDEIAHVKDGILYRKGNIVQVWWDKWGKETWTGPSEEEARENFNAMKERWSPSEAGVET</sequence>
<reference evidence="2" key="1">
    <citation type="submission" date="2020-03" db="EMBL/GenBank/DDBJ databases">
        <title>The deep terrestrial virosphere.</title>
        <authorList>
            <person name="Holmfeldt K."/>
            <person name="Nilsson E."/>
            <person name="Simone D."/>
            <person name="Lopez-Fernandez M."/>
            <person name="Wu X."/>
            <person name="de Brujin I."/>
            <person name="Lundin D."/>
            <person name="Andersson A."/>
            <person name="Bertilsson S."/>
            <person name="Dopson M."/>
        </authorList>
    </citation>
    <scope>NUCLEOTIDE SEQUENCE</scope>
    <source>
        <strain evidence="2">MM171B00501</strain>
    </source>
</reference>
<proteinExistence type="predicted"/>
<evidence type="ECO:0000256" key="1">
    <source>
        <dbReference type="SAM" id="MobiDB-lite"/>
    </source>
</evidence>
<evidence type="ECO:0000313" key="2">
    <source>
        <dbReference type="EMBL" id="QJB04053.1"/>
    </source>
</evidence>
<accession>A0A6M3MEH3</accession>
<protein>
    <submittedName>
        <fullName evidence="2">Uncharacterized protein</fullName>
    </submittedName>
</protein>
<feature type="region of interest" description="Disordered" evidence="1">
    <location>
        <begin position="136"/>
        <end position="162"/>
    </location>
</feature>
<gene>
    <name evidence="2" type="ORF">MM171B00501_0014</name>
</gene>
<organism evidence="2">
    <name type="scientific">viral metagenome</name>
    <dbReference type="NCBI Taxonomy" id="1070528"/>
    <lineage>
        <taxon>unclassified sequences</taxon>
        <taxon>metagenomes</taxon>
        <taxon>organismal metagenomes</taxon>
    </lineage>
</organism>
<dbReference type="AlphaFoldDB" id="A0A6M3MEH3"/>
<name>A0A6M3MEH3_9ZZZZ</name>